<evidence type="ECO:0000256" key="12">
    <source>
        <dbReference type="ARBA" id="ARBA00048418"/>
    </source>
</evidence>
<evidence type="ECO:0000256" key="10">
    <source>
        <dbReference type="ARBA" id="ARBA00023158"/>
    </source>
</evidence>
<dbReference type="OrthoDB" id="2154311at2759"/>
<proteinExistence type="inferred from homology"/>
<dbReference type="EC" id="2.1.1.386" evidence="11"/>
<evidence type="ECO:0000256" key="9">
    <source>
        <dbReference type="ARBA" id="ARBA00022884"/>
    </source>
</evidence>
<keyword evidence="6" id="KW-0949">S-adenosyl-L-methionine</keyword>
<keyword evidence="8" id="KW-0460">Magnesium</keyword>
<keyword evidence="10" id="KW-0943">RNA-mediated gene silencing</keyword>
<dbReference type="InterPro" id="IPR029063">
    <property type="entry name" value="SAM-dependent_MTases_sf"/>
</dbReference>
<evidence type="ECO:0000256" key="8">
    <source>
        <dbReference type="ARBA" id="ARBA00022842"/>
    </source>
</evidence>
<keyword evidence="14" id="KW-1185">Reference proteome</keyword>
<dbReference type="InParanoid" id="J4HZ32"/>
<dbReference type="AlphaFoldDB" id="J4HZ32"/>
<evidence type="ECO:0000256" key="4">
    <source>
        <dbReference type="ARBA" id="ARBA00022603"/>
    </source>
</evidence>
<reference evidence="13 14" key="1">
    <citation type="journal article" date="2012" name="Appl. Environ. Microbiol.">
        <title>Short-read sequencing for genomic analysis of the brown rot fungus Fibroporia radiculosa.</title>
        <authorList>
            <person name="Tang J.D."/>
            <person name="Perkins A.D."/>
            <person name="Sonstegard T.S."/>
            <person name="Schroeder S.G."/>
            <person name="Burgess S.C."/>
            <person name="Diehl S.V."/>
        </authorList>
    </citation>
    <scope>NUCLEOTIDE SEQUENCE [LARGE SCALE GENOMIC DNA]</scope>
    <source>
        <strain evidence="13 14">TFFH 294</strain>
    </source>
</reference>
<evidence type="ECO:0000256" key="2">
    <source>
        <dbReference type="ARBA" id="ARBA00009026"/>
    </source>
</evidence>
<evidence type="ECO:0000256" key="3">
    <source>
        <dbReference type="ARBA" id="ARBA00021330"/>
    </source>
</evidence>
<dbReference type="GO" id="GO:0046872">
    <property type="term" value="F:metal ion binding"/>
    <property type="evidence" value="ECO:0007669"/>
    <property type="project" value="UniProtKB-KW"/>
</dbReference>
<keyword evidence="4" id="KW-0489">Methyltransferase</keyword>
<sequence length="501" mass="56347">MARPSSGDVKELTVTFQPPLYLERRGWIFEILRREDVHTVLDVGCGEGELISCLCNPAPWLPPPPTSVLDSLANCAGNTADACDNFHIAAALPEVYLHPTKVIGLDIAPNDLKYAIEGTAPRNSIRWSPLEVNIWQGSLESINPEFIGIECIVSTEVIEHLPDETLRDFAPVLLGAYHPRLLLITTPSYTFNTRFLPPDVPSSARNGFPDPTGRTTRIFRHHDHKFEWTVEEFRQWCQIVAEDWGYDVDVSGVGKPVEKDEWGRDEELGYASQVAAFRRREGQPHEEHRCAKLLAASVLQRTENRPKHKLLATHQHIAHERTHQPQALDEIGICVVDKMVYYQDTVMRVGELWSEDAISEQCGGWLDVLIKAVDVHPDLQLCSSHTKTLSNWEIVLKGRVFKEKVLWQEQTLDMQHNNNSPSSVGSFEELVTPDDGDHKGFEGVIWHDDPLRKITHGDEVTEPSLAPHDLVGNWDSWKSTTGGWDDSNASDTFNSIGGWGS</sequence>
<dbReference type="GeneID" id="24099168"/>
<keyword evidence="9" id="KW-0694">RNA-binding</keyword>
<name>J4HZ32_9APHY</name>
<dbReference type="GO" id="GO:0005634">
    <property type="term" value="C:nucleus"/>
    <property type="evidence" value="ECO:0007669"/>
    <property type="project" value="TreeGrafter"/>
</dbReference>
<comment type="cofactor">
    <cofactor evidence="1">
        <name>Mg(2+)</name>
        <dbReference type="ChEBI" id="CHEBI:18420"/>
    </cofactor>
</comment>
<evidence type="ECO:0000256" key="7">
    <source>
        <dbReference type="ARBA" id="ARBA00022723"/>
    </source>
</evidence>
<evidence type="ECO:0000313" key="13">
    <source>
        <dbReference type="EMBL" id="CCM04257.1"/>
    </source>
</evidence>
<comment type="catalytic activity">
    <reaction evidence="12">
        <text>small RNA 3'-end nucleotide + S-adenosyl-L-methionine = small RNA 3'-end 2'-O-methylnucleotide + S-adenosyl-L-homocysteine + H(+)</text>
        <dbReference type="Rhea" id="RHEA:37887"/>
        <dbReference type="Rhea" id="RHEA-COMP:10415"/>
        <dbReference type="Rhea" id="RHEA-COMP:10416"/>
        <dbReference type="ChEBI" id="CHEBI:15378"/>
        <dbReference type="ChEBI" id="CHEBI:57856"/>
        <dbReference type="ChEBI" id="CHEBI:59789"/>
        <dbReference type="ChEBI" id="CHEBI:74896"/>
        <dbReference type="ChEBI" id="CHEBI:74898"/>
        <dbReference type="EC" id="2.1.1.386"/>
    </reaction>
</comment>
<dbReference type="Gene3D" id="3.40.50.150">
    <property type="entry name" value="Vaccinia Virus protein VP39"/>
    <property type="match status" value="1"/>
</dbReference>
<keyword evidence="5" id="KW-0808">Transferase</keyword>
<dbReference type="PANTHER" id="PTHR21404:SF3">
    <property type="entry name" value="SMALL RNA 2'-O-METHYLTRANSFERASE"/>
    <property type="match status" value="1"/>
</dbReference>
<dbReference type="HOGENOM" id="CLU_032749_1_0_1"/>
<dbReference type="SUPFAM" id="SSF53335">
    <property type="entry name" value="S-adenosyl-L-methionine-dependent methyltransferases"/>
    <property type="match status" value="1"/>
</dbReference>
<dbReference type="GO" id="GO:0090486">
    <property type="term" value="F:small RNA 2'-O-methyltransferase activity"/>
    <property type="evidence" value="ECO:0007669"/>
    <property type="project" value="UniProtKB-EC"/>
</dbReference>
<organism evidence="13 14">
    <name type="scientific">Fibroporia radiculosa</name>
    <dbReference type="NCBI Taxonomy" id="599839"/>
    <lineage>
        <taxon>Eukaryota</taxon>
        <taxon>Fungi</taxon>
        <taxon>Dikarya</taxon>
        <taxon>Basidiomycota</taxon>
        <taxon>Agaricomycotina</taxon>
        <taxon>Agaricomycetes</taxon>
        <taxon>Polyporales</taxon>
        <taxon>Fibroporiaceae</taxon>
        <taxon>Fibroporia</taxon>
    </lineage>
</organism>
<accession>J4HZ32</accession>
<dbReference type="GO" id="GO:0005737">
    <property type="term" value="C:cytoplasm"/>
    <property type="evidence" value="ECO:0007669"/>
    <property type="project" value="TreeGrafter"/>
</dbReference>
<dbReference type="Proteomes" id="UP000006352">
    <property type="component" value="Unassembled WGS sequence"/>
</dbReference>
<evidence type="ECO:0000256" key="1">
    <source>
        <dbReference type="ARBA" id="ARBA00001946"/>
    </source>
</evidence>
<dbReference type="GO" id="GO:0030422">
    <property type="term" value="P:siRNA processing"/>
    <property type="evidence" value="ECO:0007669"/>
    <property type="project" value="TreeGrafter"/>
</dbReference>
<dbReference type="FunCoup" id="J4HZ32">
    <property type="interactions" value="143"/>
</dbReference>
<dbReference type="InterPro" id="IPR026610">
    <property type="entry name" value="Hen1"/>
</dbReference>
<protein>
    <recommendedName>
        <fullName evidence="3">Small RNA 2'-O-methyltransferase</fullName>
        <ecNumber evidence="11">2.1.1.386</ecNumber>
    </recommendedName>
</protein>
<keyword evidence="7" id="KW-0479">Metal-binding</keyword>
<evidence type="ECO:0000256" key="5">
    <source>
        <dbReference type="ARBA" id="ARBA00022679"/>
    </source>
</evidence>
<dbReference type="RefSeq" id="XP_012183540.1">
    <property type="nucleotide sequence ID" value="XM_012328150.1"/>
</dbReference>
<gene>
    <name evidence="13" type="ORF">FIBRA_06424</name>
</gene>
<dbReference type="EMBL" id="HE797146">
    <property type="protein sequence ID" value="CCM04257.1"/>
    <property type="molecule type" value="Genomic_DNA"/>
</dbReference>
<evidence type="ECO:0000313" key="14">
    <source>
        <dbReference type="Proteomes" id="UP000006352"/>
    </source>
</evidence>
<evidence type="ECO:0000256" key="11">
    <source>
        <dbReference type="ARBA" id="ARBA00035025"/>
    </source>
</evidence>
<dbReference type="GO" id="GO:0003723">
    <property type="term" value="F:RNA binding"/>
    <property type="evidence" value="ECO:0007669"/>
    <property type="project" value="UniProtKB-KW"/>
</dbReference>
<evidence type="ECO:0000256" key="6">
    <source>
        <dbReference type="ARBA" id="ARBA00022691"/>
    </source>
</evidence>
<dbReference type="PANTHER" id="PTHR21404">
    <property type="entry name" value="HEN1"/>
    <property type="match status" value="1"/>
</dbReference>
<comment type="similarity">
    <text evidence="2">Belongs to the methyltransferase superfamily. HEN1 family.</text>
</comment>
<dbReference type="GO" id="GO:0001510">
    <property type="term" value="P:RNA methylation"/>
    <property type="evidence" value="ECO:0007669"/>
    <property type="project" value="InterPro"/>
</dbReference>